<gene>
    <name evidence="1" type="ORF">FQA47_022899</name>
</gene>
<evidence type="ECO:0000313" key="1">
    <source>
        <dbReference type="EMBL" id="KAF6730922.1"/>
    </source>
</evidence>
<comment type="caution">
    <text evidence="1">The sequence shown here is derived from an EMBL/GenBank/DDBJ whole genome shotgun (WGS) entry which is preliminary data.</text>
</comment>
<accession>A0A834FG49</accession>
<dbReference type="Proteomes" id="UP000646548">
    <property type="component" value="Unassembled WGS sequence"/>
</dbReference>
<organism evidence="1 2">
    <name type="scientific">Oryzias melastigma</name>
    <name type="common">Marine medaka</name>
    <dbReference type="NCBI Taxonomy" id="30732"/>
    <lineage>
        <taxon>Eukaryota</taxon>
        <taxon>Metazoa</taxon>
        <taxon>Chordata</taxon>
        <taxon>Craniata</taxon>
        <taxon>Vertebrata</taxon>
        <taxon>Euteleostomi</taxon>
        <taxon>Actinopterygii</taxon>
        <taxon>Neopterygii</taxon>
        <taxon>Teleostei</taxon>
        <taxon>Neoteleostei</taxon>
        <taxon>Acanthomorphata</taxon>
        <taxon>Ovalentaria</taxon>
        <taxon>Atherinomorphae</taxon>
        <taxon>Beloniformes</taxon>
        <taxon>Adrianichthyidae</taxon>
        <taxon>Oryziinae</taxon>
        <taxon>Oryzias</taxon>
    </lineage>
</organism>
<sequence>MFLPFVPLIYFEKWQTVVANSFFGGKSSGIKRISQKITPHLTRKTGLKERMAIFWLRIQSVKQLSKEYSLLRNSLFPAWHGTGYSFGLSPSDSFTSVSLTPSKRAVVRRLLRS</sequence>
<reference evidence="1" key="1">
    <citation type="journal article" name="BMC Genomics">
        <title>Long-read sequencing and de novo genome assembly of marine medaka (Oryzias melastigma).</title>
        <authorList>
            <person name="Liang P."/>
            <person name="Saqib H.S.A."/>
            <person name="Ni X."/>
            <person name="Shen Y."/>
        </authorList>
    </citation>
    <scope>NUCLEOTIDE SEQUENCE</scope>
    <source>
        <strain evidence="1">Bigg-433</strain>
    </source>
</reference>
<proteinExistence type="predicted"/>
<dbReference type="AlphaFoldDB" id="A0A834FG49"/>
<dbReference type="EMBL" id="WKFB01000228">
    <property type="protein sequence ID" value="KAF6730922.1"/>
    <property type="molecule type" value="Genomic_DNA"/>
</dbReference>
<protein>
    <submittedName>
        <fullName evidence="1">Uncharacterized protein</fullName>
    </submittedName>
</protein>
<evidence type="ECO:0000313" key="2">
    <source>
        <dbReference type="Proteomes" id="UP000646548"/>
    </source>
</evidence>
<name>A0A834FG49_ORYME</name>